<dbReference type="InterPro" id="IPR013249">
    <property type="entry name" value="RNA_pol_sigma70_r4_t2"/>
</dbReference>
<dbReference type="GO" id="GO:0006352">
    <property type="term" value="P:DNA-templated transcription initiation"/>
    <property type="evidence" value="ECO:0007669"/>
    <property type="project" value="InterPro"/>
</dbReference>
<dbReference type="AlphaFoldDB" id="A0A1W2FZ10"/>
<dbReference type="EMBL" id="FWXV01000018">
    <property type="protein sequence ID" value="SMD26952.1"/>
    <property type="molecule type" value="Genomic_DNA"/>
</dbReference>
<dbReference type="GO" id="GO:0016987">
    <property type="term" value="F:sigma factor activity"/>
    <property type="evidence" value="ECO:0007669"/>
    <property type="project" value="UniProtKB-KW"/>
</dbReference>
<dbReference type="GO" id="GO:0003677">
    <property type="term" value="F:DNA binding"/>
    <property type="evidence" value="ECO:0007669"/>
    <property type="project" value="UniProtKB-KW"/>
</dbReference>
<protein>
    <submittedName>
        <fullName evidence="8">RNA polymerase sigma-70 factor, sigma-E family</fullName>
    </submittedName>
</protein>
<dbReference type="SUPFAM" id="SSF88659">
    <property type="entry name" value="Sigma3 and sigma4 domains of RNA polymerase sigma factors"/>
    <property type="match status" value="1"/>
</dbReference>
<dbReference type="SUPFAM" id="SSF88946">
    <property type="entry name" value="Sigma2 domain of RNA polymerase sigma factors"/>
    <property type="match status" value="1"/>
</dbReference>
<dbReference type="InterPro" id="IPR013324">
    <property type="entry name" value="RNA_pol_sigma_r3/r4-like"/>
</dbReference>
<keyword evidence="9" id="KW-1185">Reference proteome</keyword>
<dbReference type="Gene3D" id="1.10.1740.10">
    <property type="match status" value="1"/>
</dbReference>
<keyword evidence="3" id="KW-0731">Sigma factor</keyword>
<dbReference type="InterPro" id="IPR014325">
    <property type="entry name" value="RNA_pol_sigma-E_actinobac"/>
</dbReference>
<dbReference type="InterPro" id="IPR007627">
    <property type="entry name" value="RNA_pol_sigma70_r2"/>
</dbReference>
<evidence type="ECO:0000256" key="2">
    <source>
        <dbReference type="ARBA" id="ARBA00023015"/>
    </source>
</evidence>
<dbReference type="Pfam" id="PF04542">
    <property type="entry name" value="Sigma70_r2"/>
    <property type="match status" value="1"/>
</dbReference>
<dbReference type="InterPro" id="IPR039425">
    <property type="entry name" value="RNA_pol_sigma-70-like"/>
</dbReference>
<dbReference type="RefSeq" id="WP_084434590.1">
    <property type="nucleotide sequence ID" value="NZ_FWXV01000018.1"/>
</dbReference>
<dbReference type="NCBIfam" id="TIGR02983">
    <property type="entry name" value="SigE-fam_strep"/>
    <property type="match status" value="1"/>
</dbReference>
<dbReference type="OrthoDB" id="3692620at2"/>
<evidence type="ECO:0000259" key="7">
    <source>
        <dbReference type="Pfam" id="PF08281"/>
    </source>
</evidence>
<feature type="domain" description="RNA polymerase sigma factor 70 region 4 type 2" evidence="7">
    <location>
        <begin position="101"/>
        <end position="153"/>
    </location>
</feature>
<evidence type="ECO:0000256" key="1">
    <source>
        <dbReference type="ARBA" id="ARBA00010641"/>
    </source>
</evidence>
<dbReference type="InterPro" id="IPR014284">
    <property type="entry name" value="RNA_pol_sigma-70_dom"/>
</dbReference>
<evidence type="ECO:0000313" key="9">
    <source>
        <dbReference type="Proteomes" id="UP000192674"/>
    </source>
</evidence>
<proteinExistence type="inferred from homology"/>
<evidence type="ECO:0000256" key="3">
    <source>
        <dbReference type="ARBA" id="ARBA00023082"/>
    </source>
</evidence>
<dbReference type="InterPro" id="IPR013325">
    <property type="entry name" value="RNA_pol_sigma_r2"/>
</dbReference>
<dbReference type="Pfam" id="PF08281">
    <property type="entry name" value="Sigma70_r4_2"/>
    <property type="match status" value="1"/>
</dbReference>
<dbReference type="PANTHER" id="PTHR43133:SF50">
    <property type="entry name" value="ECF RNA POLYMERASE SIGMA FACTOR SIGM"/>
    <property type="match status" value="1"/>
</dbReference>
<reference evidence="8 9" key="1">
    <citation type="submission" date="2017-04" db="EMBL/GenBank/DDBJ databases">
        <authorList>
            <person name="Afonso C.L."/>
            <person name="Miller P.J."/>
            <person name="Scott M.A."/>
            <person name="Spackman E."/>
            <person name="Goraichik I."/>
            <person name="Dimitrov K.M."/>
            <person name="Suarez D.L."/>
            <person name="Swayne D.E."/>
        </authorList>
    </citation>
    <scope>NUCLEOTIDE SEQUENCE [LARGE SCALE GENOMIC DNA]</scope>
    <source>
        <strain evidence="8 9">DSM 43828</strain>
    </source>
</reference>
<sequence>MEFEEFCRGQLSGLVRFAAALTGDTALAQDLVQDALVRTWPRWPKVSRMDRPDLYLRRVVVNGHLTWRRRWYQRSVRPSPDPVEATHPVTADPAARIADADQLAELLGRLNGRQRAAIVLRFYEDRDDAEIAEVLGCVPSTVRSLVSRGLSALRLQLHTEPAEAWS</sequence>
<keyword evidence="2" id="KW-0805">Transcription regulation</keyword>
<dbReference type="InterPro" id="IPR036388">
    <property type="entry name" value="WH-like_DNA-bd_sf"/>
</dbReference>
<comment type="similarity">
    <text evidence="1">Belongs to the sigma-70 factor family. ECF subfamily.</text>
</comment>
<evidence type="ECO:0000256" key="5">
    <source>
        <dbReference type="ARBA" id="ARBA00023163"/>
    </source>
</evidence>
<dbReference type="PANTHER" id="PTHR43133">
    <property type="entry name" value="RNA POLYMERASE ECF-TYPE SIGMA FACTO"/>
    <property type="match status" value="1"/>
</dbReference>
<accession>A0A1W2FZ10</accession>
<evidence type="ECO:0000259" key="6">
    <source>
        <dbReference type="Pfam" id="PF04542"/>
    </source>
</evidence>
<gene>
    <name evidence="8" type="ORF">SAMN05661093_10539</name>
</gene>
<organism evidence="8 9">
    <name type="scientific">Kibdelosporangium aridum</name>
    <dbReference type="NCBI Taxonomy" id="2030"/>
    <lineage>
        <taxon>Bacteria</taxon>
        <taxon>Bacillati</taxon>
        <taxon>Actinomycetota</taxon>
        <taxon>Actinomycetes</taxon>
        <taxon>Pseudonocardiales</taxon>
        <taxon>Pseudonocardiaceae</taxon>
        <taxon>Kibdelosporangium</taxon>
    </lineage>
</organism>
<evidence type="ECO:0000313" key="8">
    <source>
        <dbReference type="EMBL" id="SMD26952.1"/>
    </source>
</evidence>
<dbReference type="Gene3D" id="1.10.10.10">
    <property type="entry name" value="Winged helix-like DNA-binding domain superfamily/Winged helix DNA-binding domain"/>
    <property type="match status" value="1"/>
</dbReference>
<keyword evidence="4" id="KW-0238">DNA-binding</keyword>
<dbReference type="NCBIfam" id="TIGR02937">
    <property type="entry name" value="sigma70-ECF"/>
    <property type="match status" value="1"/>
</dbReference>
<evidence type="ECO:0000256" key="4">
    <source>
        <dbReference type="ARBA" id="ARBA00023125"/>
    </source>
</evidence>
<name>A0A1W2FZ10_KIBAR</name>
<feature type="domain" description="RNA polymerase sigma-70 region 2" evidence="6">
    <location>
        <begin position="14"/>
        <end position="70"/>
    </location>
</feature>
<dbReference type="Proteomes" id="UP000192674">
    <property type="component" value="Unassembled WGS sequence"/>
</dbReference>
<keyword evidence="5" id="KW-0804">Transcription</keyword>
<dbReference type="CDD" id="cd06171">
    <property type="entry name" value="Sigma70_r4"/>
    <property type="match status" value="1"/>
</dbReference>